<evidence type="ECO:0000313" key="3">
    <source>
        <dbReference type="Proteomes" id="UP000011082"/>
    </source>
</evidence>
<gene>
    <name evidence="2" type="ORF">VICG_00488</name>
</gene>
<evidence type="ECO:0000313" key="2">
    <source>
        <dbReference type="EMBL" id="ELA42389.1"/>
    </source>
</evidence>
<name>L2GP31_VITCO</name>
<protein>
    <recommendedName>
        <fullName evidence="1">Transcription factor CBF/NF-Y/archaeal histone domain-containing protein</fullName>
    </recommendedName>
</protein>
<feature type="domain" description="Transcription factor CBF/NF-Y/archaeal histone" evidence="1">
    <location>
        <begin position="13"/>
        <end position="64"/>
    </location>
</feature>
<evidence type="ECO:0000259" key="1">
    <source>
        <dbReference type="Pfam" id="PF00808"/>
    </source>
</evidence>
<organism evidence="2 3">
    <name type="scientific">Vittaforma corneae (strain ATCC 50505)</name>
    <name type="common">Microsporidian parasite</name>
    <name type="synonym">Nosema corneum</name>
    <dbReference type="NCBI Taxonomy" id="993615"/>
    <lineage>
        <taxon>Eukaryota</taxon>
        <taxon>Fungi</taxon>
        <taxon>Fungi incertae sedis</taxon>
        <taxon>Microsporidia</taxon>
        <taxon>Nosematidae</taxon>
        <taxon>Vittaforma</taxon>
    </lineage>
</organism>
<dbReference type="SUPFAM" id="SSF47113">
    <property type="entry name" value="Histone-fold"/>
    <property type="match status" value="1"/>
</dbReference>
<dbReference type="VEuPathDB" id="MicrosporidiaDB:VICG_00488"/>
<dbReference type="InterPro" id="IPR009072">
    <property type="entry name" value="Histone-fold"/>
</dbReference>
<dbReference type="Pfam" id="PF00808">
    <property type="entry name" value="CBFD_NFYB_HMF"/>
    <property type="match status" value="1"/>
</dbReference>
<proteinExistence type="predicted"/>
<sequence length="80" mass="9104">MSTCKGVVKDVQKQAEMLNMKLSGEIAESIAQKTECFIVGLLKEATEICNENKRKIVMPEDIRQTISRRGLEILYPLFDE</sequence>
<dbReference type="InterPro" id="IPR003958">
    <property type="entry name" value="CBFA_NFYB_domain"/>
</dbReference>
<dbReference type="AlphaFoldDB" id="L2GP31"/>
<dbReference type="Gene3D" id="1.10.20.10">
    <property type="entry name" value="Histone, subunit A"/>
    <property type="match status" value="1"/>
</dbReference>
<reference evidence="3" key="1">
    <citation type="submission" date="2011-05" db="EMBL/GenBank/DDBJ databases">
        <title>The genome sequence of Vittaforma corneae strain ATCC 50505.</title>
        <authorList>
            <consortium name="The Broad Institute Genome Sequencing Platform"/>
            <person name="Cuomo C."/>
            <person name="Didier E."/>
            <person name="Bowers L."/>
            <person name="Young S.K."/>
            <person name="Zeng Q."/>
            <person name="Gargeya S."/>
            <person name="Fitzgerald M."/>
            <person name="Haas B."/>
            <person name="Abouelleil A."/>
            <person name="Alvarado L."/>
            <person name="Arachchi H.M."/>
            <person name="Berlin A."/>
            <person name="Chapman S.B."/>
            <person name="Gearin G."/>
            <person name="Goldberg J."/>
            <person name="Griggs A."/>
            <person name="Gujja S."/>
            <person name="Hansen M."/>
            <person name="Heiman D."/>
            <person name="Howarth C."/>
            <person name="Larimer J."/>
            <person name="Lui A."/>
            <person name="MacDonald P.J.P."/>
            <person name="McCowen C."/>
            <person name="Montmayeur A."/>
            <person name="Murphy C."/>
            <person name="Neiman D."/>
            <person name="Pearson M."/>
            <person name="Priest M."/>
            <person name="Roberts A."/>
            <person name="Saif S."/>
            <person name="Shea T."/>
            <person name="Sisk P."/>
            <person name="Stolte C."/>
            <person name="Sykes S."/>
            <person name="Wortman J."/>
            <person name="Nusbaum C."/>
            <person name="Birren B."/>
        </authorList>
    </citation>
    <scope>NUCLEOTIDE SEQUENCE [LARGE SCALE GENOMIC DNA]</scope>
    <source>
        <strain evidence="3">ATCC 50505</strain>
    </source>
</reference>
<dbReference type="InParanoid" id="L2GP31"/>
<keyword evidence="3" id="KW-1185">Reference proteome</keyword>
<dbReference type="EMBL" id="JH370132">
    <property type="protein sequence ID" value="ELA42389.1"/>
    <property type="molecule type" value="Genomic_DNA"/>
</dbReference>
<accession>L2GP31</accession>
<dbReference type="GeneID" id="19881205"/>
<dbReference type="HOGENOM" id="CLU_2591602_0_0_1"/>
<dbReference type="GO" id="GO:0046982">
    <property type="term" value="F:protein heterodimerization activity"/>
    <property type="evidence" value="ECO:0007669"/>
    <property type="project" value="InterPro"/>
</dbReference>
<dbReference type="Proteomes" id="UP000011082">
    <property type="component" value="Unassembled WGS sequence"/>
</dbReference>
<dbReference type="RefSeq" id="XP_007603940.1">
    <property type="nucleotide sequence ID" value="XM_007603878.1"/>
</dbReference>
<dbReference type="OrthoDB" id="386949at2759"/>